<dbReference type="InterPro" id="IPR011990">
    <property type="entry name" value="TPR-like_helical_dom_sf"/>
</dbReference>
<sequence length="89" mass="10272">MEKNGYNEAIKYYNTAMDYYKCANATNHPYMASLYHGNARICCAQKQYTEALNYYQRSLVIQQEHLPSNHPDMAINLIGIGDVYRNVGK</sequence>
<evidence type="ECO:0000256" key="2">
    <source>
        <dbReference type="ARBA" id="ARBA00022803"/>
    </source>
</evidence>
<evidence type="ECO:0000256" key="1">
    <source>
        <dbReference type="ARBA" id="ARBA00022737"/>
    </source>
</evidence>
<dbReference type="Pfam" id="PF13424">
    <property type="entry name" value="TPR_12"/>
    <property type="match status" value="1"/>
</dbReference>
<feature type="non-terminal residue" evidence="3">
    <location>
        <position position="89"/>
    </location>
</feature>
<evidence type="ECO:0000313" key="3">
    <source>
        <dbReference type="EMBL" id="CAF4314153.1"/>
    </source>
</evidence>
<proteinExistence type="predicted"/>
<dbReference type="PANTHER" id="PTHR45641:SF19">
    <property type="entry name" value="NEPHROCYSTIN-3"/>
    <property type="match status" value="1"/>
</dbReference>
<protein>
    <submittedName>
        <fullName evidence="3">Uncharacterized protein</fullName>
    </submittedName>
</protein>
<dbReference type="Gene3D" id="1.25.40.10">
    <property type="entry name" value="Tetratricopeptide repeat domain"/>
    <property type="match status" value="1"/>
</dbReference>
<evidence type="ECO:0000313" key="4">
    <source>
        <dbReference type="Proteomes" id="UP000663823"/>
    </source>
</evidence>
<dbReference type="PANTHER" id="PTHR45641">
    <property type="entry name" value="TETRATRICOPEPTIDE REPEAT PROTEIN (AFU_ORTHOLOGUE AFUA_6G03870)"/>
    <property type="match status" value="1"/>
</dbReference>
<dbReference type="SUPFAM" id="SSF48452">
    <property type="entry name" value="TPR-like"/>
    <property type="match status" value="1"/>
</dbReference>
<accession>A0A820IZ43</accession>
<organism evidence="3 4">
    <name type="scientific">Rotaria sordida</name>
    <dbReference type="NCBI Taxonomy" id="392033"/>
    <lineage>
        <taxon>Eukaryota</taxon>
        <taxon>Metazoa</taxon>
        <taxon>Spiralia</taxon>
        <taxon>Gnathifera</taxon>
        <taxon>Rotifera</taxon>
        <taxon>Eurotatoria</taxon>
        <taxon>Bdelloidea</taxon>
        <taxon>Philodinida</taxon>
        <taxon>Philodinidae</taxon>
        <taxon>Rotaria</taxon>
    </lineage>
</organism>
<keyword evidence="2" id="KW-0802">TPR repeat</keyword>
<gene>
    <name evidence="3" type="ORF">OTI717_LOCUS42433</name>
</gene>
<name>A0A820IZ43_9BILA</name>
<keyword evidence="1" id="KW-0677">Repeat</keyword>
<dbReference type="EMBL" id="CAJOAX010051389">
    <property type="protein sequence ID" value="CAF4314153.1"/>
    <property type="molecule type" value="Genomic_DNA"/>
</dbReference>
<reference evidence="3" key="1">
    <citation type="submission" date="2021-02" db="EMBL/GenBank/DDBJ databases">
        <authorList>
            <person name="Nowell W R."/>
        </authorList>
    </citation>
    <scope>NUCLEOTIDE SEQUENCE</scope>
</reference>
<comment type="caution">
    <text evidence="3">The sequence shown here is derived from an EMBL/GenBank/DDBJ whole genome shotgun (WGS) entry which is preliminary data.</text>
</comment>
<dbReference type="Proteomes" id="UP000663823">
    <property type="component" value="Unassembled WGS sequence"/>
</dbReference>
<dbReference type="AlphaFoldDB" id="A0A820IZ43"/>